<dbReference type="CDD" id="cd23798">
    <property type="entry name" value="UBCc_UBE2I"/>
    <property type="match status" value="1"/>
</dbReference>
<dbReference type="FunFam" id="3.10.110.10:FF:000108">
    <property type="entry name" value="Ubiquitin-conjugating enzyme family protein"/>
    <property type="match status" value="1"/>
</dbReference>
<dbReference type="GO" id="GO:0005524">
    <property type="term" value="F:ATP binding"/>
    <property type="evidence" value="ECO:0007669"/>
    <property type="project" value="UniProtKB-UniRule"/>
</dbReference>
<keyword evidence="4" id="KW-0067">ATP-binding</keyword>
<accession>A0A2P6TNP8</accession>
<evidence type="ECO:0000256" key="2">
    <source>
        <dbReference type="ARBA" id="ARBA00022786"/>
    </source>
</evidence>
<evidence type="ECO:0000256" key="4">
    <source>
        <dbReference type="RuleBase" id="RU362109"/>
    </source>
</evidence>
<keyword evidence="1" id="KW-0808">Transferase</keyword>
<evidence type="ECO:0000313" key="6">
    <source>
        <dbReference type="EMBL" id="PRW50956.1"/>
    </source>
</evidence>
<dbReference type="PROSITE" id="PS00183">
    <property type="entry name" value="UBC_1"/>
    <property type="match status" value="1"/>
</dbReference>
<comment type="caution">
    <text evidence="6">The sequence shown here is derived from an EMBL/GenBank/DDBJ whole genome shotgun (WGS) entry which is preliminary data.</text>
</comment>
<evidence type="ECO:0000259" key="5">
    <source>
        <dbReference type="PROSITE" id="PS50127"/>
    </source>
</evidence>
<name>A0A2P6TNP8_CHLSO</name>
<feature type="active site" description="Glycyl thioester intermediate" evidence="3">
    <location>
        <position position="98"/>
    </location>
</feature>
<feature type="domain" description="UBC core" evidence="5">
    <location>
        <begin position="9"/>
        <end position="161"/>
    </location>
</feature>
<evidence type="ECO:0000313" key="7">
    <source>
        <dbReference type="Proteomes" id="UP000239899"/>
    </source>
</evidence>
<dbReference type="AlphaFoldDB" id="A0A2P6TNP8"/>
<dbReference type="PROSITE" id="PS50127">
    <property type="entry name" value="UBC_2"/>
    <property type="match status" value="1"/>
</dbReference>
<sequence length="165" mass="18654">MTTGPSGGVAASRLAEERKSWRKDHPFGFVAKPEAAADGSTNMFRWKCSIPGKEGTLWEGGLFPLTLDFSADYPAKPPSVYFPRDFYHPNVFTQGHVCLSIINPEKGWRPSITVKQILLGVQALLSEPNIDDLANVCYEVYKKDRKKYDRLVREQTQRYASDKQL</sequence>
<keyword evidence="4" id="KW-0547">Nucleotide-binding</keyword>
<dbReference type="EMBL" id="LHPG02000010">
    <property type="protein sequence ID" value="PRW50956.1"/>
    <property type="molecule type" value="Genomic_DNA"/>
</dbReference>
<dbReference type="InterPro" id="IPR023313">
    <property type="entry name" value="UBQ-conjugating_AS"/>
</dbReference>
<dbReference type="InterPro" id="IPR050113">
    <property type="entry name" value="Ub_conjugating_enzyme"/>
</dbReference>
<dbReference type="Pfam" id="PF00179">
    <property type="entry name" value="UQ_con"/>
    <property type="match status" value="1"/>
</dbReference>
<dbReference type="GO" id="GO:0016740">
    <property type="term" value="F:transferase activity"/>
    <property type="evidence" value="ECO:0007669"/>
    <property type="project" value="UniProtKB-KW"/>
</dbReference>
<organism evidence="6 7">
    <name type="scientific">Chlorella sorokiniana</name>
    <name type="common">Freshwater green alga</name>
    <dbReference type="NCBI Taxonomy" id="3076"/>
    <lineage>
        <taxon>Eukaryota</taxon>
        <taxon>Viridiplantae</taxon>
        <taxon>Chlorophyta</taxon>
        <taxon>core chlorophytes</taxon>
        <taxon>Trebouxiophyceae</taxon>
        <taxon>Chlorellales</taxon>
        <taxon>Chlorellaceae</taxon>
        <taxon>Chlorella clade</taxon>
        <taxon>Chlorella</taxon>
    </lineage>
</organism>
<comment type="similarity">
    <text evidence="4">Belongs to the ubiquitin-conjugating enzyme family.</text>
</comment>
<gene>
    <name evidence="6" type="ORF">C2E21_5434</name>
</gene>
<dbReference type="PANTHER" id="PTHR24067">
    <property type="entry name" value="UBIQUITIN-CONJUGATING ENZYME E2"/>
    <property type="match status" value="1"/>
</dbReference>
<dbReference type="InterPro" id="IPR000608">
    <property type="entry name" value="UBC"/>
</dbReference>
<dbReference type="SMART" id="SM00212">
    <property type="entry name" value="UBCc"/>
    <property type="match status" value="1"/>
</dbReference>
<protein>
    <submittedName>
        <fullName evidence="6">SUMO-conjugating enzyme SCE1-like</fullName>
    </submittedName>
</protein>
<evidence type="ECO:0000256" key="1">
    <source>
        <dbReference type="ARBA" id="ARBA00022679"/>
    </source>
</evidence>
<evidence type="ECO:0000256" key="3">
    <source>
        <dbReference type="PROSITE-ProRule" id="PRU10133"/>
    </source>
</evidence>
<keyword evidence="2 4" id="KW-0833">Ubl conjugation pathway</keyword>
<dbReference type="SUPFAM" id="SSF54495">
    <property type="entry name" value="UBC-like"/>
    <property type="match status" value="1"/>
</dbReference>
<keyword evidence="7" id="KW-1185">Reference proteome</keyword>
<dbReference type="OrthoDB" id="6600758at2759"/>
<dbReference type="Proteomes" id="UP000239899">
    <property type="component" value="Unassembled WGS sequence"/>
</dbReference>
<dbReference type="Gene3D" id="3.10.110.10">
    <property type="entry name" value="Ubiquitin Conjugating Enzyme"/>
    <property type="match status" value="1"/>
</dbReference>
<reference evidence="6 7" key="1">
    <citation type="journal article" date="2018" name="Plant J.">
        <title>Genome sequences of Chlorella sorokiniana UTEX 1602 and Micractinium conductrix SAG 241.80: implications to maltose excretion by a green alga.</title>
        <authorList>
            <person name="Arriola M.B."/>
            <person name="Velmurugan N."/>
            <person name="Zhang Y."/>
            <person name="Plunkett M.H."/>
            <person name="Hondzo H."/>
            <person name="Barney B.M."/>
        </authorList>
    </citation>
    <scope>NUCLEOTIDE SEQUENCE [LARGE SCALE GENOMIC DNA]</scope>
    <source>
        <strain evidence="7">UTEX 1602</strain>
    </source>
</reference>
<proteinExistence type="inferred from homology"/>
<dbReference type="STRING" id="3076.A0A2P6TNP8"/>
<dbReference type="InterPro" id="IPR016135">
    <property type="entry name" value="UBQ-conjugating_enzyme/RWD"/>
</dbReference>